<dbReference type="GO" id="GO:0016491">
    <property type="term" value="F:oxidoreductase activity"/>
    <property type="evidence" value="ECO:0007669"/>
    <property type="project" value="UniProtKB-KW"/>
</dbReference>
<dbReference type="Pfam" id="PF08031">
    <property type="entry name" value="BBE"/>
    <property type="match status" value="1"/>
</dbReference>
<dbReference type="PANTHER" id="PTHR32448">
    <property type="entry name" value="OS08G0158400 PROTEIN"/>
    <property type="match status" value="1"/>
</dbReference>
<evidence type="ECO:0000313" key="6">
    <source>
        <dbReference type="Proteomes" id="UP001165190"/>
    </source>
</evidence>
<proteinExistence type="predicted"/>
<keyword evidence="3" id="KW-0560">Oxidoreductase</keyword>
<evidence type="ECO:0000313" key="5">
    <source>
        <dbReference type="EMBL" id="GMJ08696.1"/>
    </source>
</evidence>
<evidence type="ECO:0000256" key="1">
    <source>
        <dbReference type="ARBA" id="ARBA00022630"/>
    </source>
</evidence>
<dbReference type="EMBL" id="BSYR01000052">
    <property type="protein sequence ID" value="GMJ08696.1"/>
    <property type="molecule type" value="Genomic_DNA"/>
</dbReference>
<dbReference type="Proteomes" id="UP001165190">
    <property type="component" value="Unassembled WGS sequence"/>
</dbReference>
<gene>
    <name evidence="5" type="ORF">HRI_004538800</name>
</gene>
<evidence type="ECO:0000256" key="3">
    <source>
        <dbReference type="ARBA" id="ARBA00023002"/>
    </source>
</evidence>
<accession>A0A9W7MTH7</accession>
<protein>
    <recommendedName>
        <fullName evidence="4">Berberine/berberine-like domain-containing protein</fullName>
    </recommendedName>
</protein>
<sequence>MSWIESILYMGNLPNESLNILLDRTYQSPLLSPYFKSKSDYVRKPIPKMGLEGLWRNLFEEEGTSASISFISYGGRMAEISAKATPFPHRAGNLYKIVYNSGWDEEENVRSERYMRWMRRVYNYMGSYVSKSPRQAYINYRDLDIGMNSPGNFTSLGRASVWGRKYFMNNFDRLVRVKTMIDPQNFFRHEQSIPPFSH</sequence>
<dbReference type="Gene3D" id="3.40.462.20">
    <property type="match status" value="1"/>
</dbReference>
<comment type="caution">
    <text evidence="5">The sequence shown here is derived from an EMBL/GenBank/DDBJ whole genome shotgun (WGS) entry which is preliminary data.</text>
</comment>
<dbReference type="GO" id="GO:0050660">
    <property type="term" value="F:flavin adenine dinucleotide binding"/>
    <property type="evidence" value="ECO:0007669"/>
    <property type="project" value="InterPro"/>
</dbReference>
<reference evidence="5" key="1">
    <citation type="submission" date="2023-05" db="EMBL/GenBank/DDBJ databases">
        <title>Genome and transcriptome analyses reveal genes involved in the formation of fine ridges on petal epidermal cells in Hibiscus trionum.</title>
        <authorList>
            <person name="Koshimizu S."/>
            <person name="Masuda S."/>
            <person name="Ishii T."/>
            <person name="Shirasu K."/>
            <person name="Hoshino A."/>
            <person name="Arita M."/>
        </authorList>
    </citation>
    <scope>NUCLEOTIDE SEQUENCE</scope>
    <source>
        <strain evidence="5">Hamamatsu line</strain>
    </source>
</reference>
<dbReference type="InterPro" id="IPR016169">
    <property type="entry name" value="FAD-bd_PCMH_sub2"/>
</dbReference>
<organism evidence="5 6">
    <name type="scientific">Hibiscus trionum</name>
    <name type="common">Flower of an hour</name>
    <dbReference type="NCBI Taxonomy" id="183268"/>
    <lineage>
        <taxon>Eukaryota</taxon>
        <taxon>Viridiplantae</taxon>
        <taxon>Streptophyta</taxon>
        <taxon>Embryophyta</taxon>
        <taxon>Tracheophyta</taxon>
        <taxon>Spermatophyta</taxon>
        <taxon>Magnoliopsida</taxon>
        <taxon>eudicotyledons</taxon>
        <taxon>Gunneridae</taxon>
        <taxon>Pentapetalae</taxon>
        <taxon>rosids</taxon>
        <taxon>malvids</taxon>
        <taxon>Malvales</taxon>
        <taxon>Malvaceae</taxon>
        <taxon>Malvoideae</taxon>
        <taxon>Hibiscus</taxon>
    </lineage>
</organism>
<keyword evidence="6" id="KW-1185">Reference proteome</keyword>
<dbReference type="AlphaFoldDB" id="A0A9W7MTH7"/>
<evidence type="ECO:0000259" key="4">
    <source>
        <dbReference type="Pfam" id="PF08031"/>
    </source>
</evidence>
<dbReference type="InterPro" id="IPR012951">
    <property type="entry name" value="BBE"/>
</dbReference>
<evidence type="ECO:0000256" key="2">
    <source>
        <dbReference type="ARBA" id="ARBA00022827"/>
    </source>
</evidence>
<name>A0A9W7MTH7_HIBTR</name>
<keyword evidence="1" id="KW-0285">Flavoprotein</keyword>
<feature type="domain" description="Berberine/berberine-like" evidence="4">
    <location>
        <begin position="136"/>
        <end position="194"/>
    </location>
</feature>
<keyword evidence="2" id="KW-0274">FAD</keyword>
<dbReference type="Gene3D" id="3.30.465.10">
    <property type="match status" value="1"/>
</dbReference>
<dbReference type="OrthoDB" id="994237at2759"/>